<evidence type="ECO:0000313" key="3">
    <source>
        <dbReference type="Proteomes" id="UP001568894"/>
    </source>
</evidence>
<dbReference type="PROSITE" id="PS51186">
    <property type="entry name" value="GNAT"/>
    <property type="match status" value="1"/>
</dbReference>
<dbReference type="SUPFAM" id="SSF55729">
    <property type="entry name" value="Acyl-CoA N-acyltransferases (Nat)"/>
    <property type="match status" value="1"/>
</dbReference>
<reference evidence="2 3" key="1">
    <citation type="submission" date="2023-05" db="EMBL/GenBank/DDBJ databases">
        <title>Adaptations of aquatic viruses from atmosphere-close ecosystems of the Central Arctic Ocean.</title>
        <authorList>
            <person name="Rahlff J."/>
            <person name="Holmfeldt K."/>
        </authorList>
    </citation>
    <scope>NUCLEOTIDE SEQUENCE [LARGE SCALE GENOMIC DNA]</scope>
    <source>
        <strain evidence="2 3">Arc14</strain>
    </source>
</reference>
<evidence type="ECO:0000259" key="1">
    <source>
        <dbReference type="PROSITE" id="PS51186"/>
    </source>
</evidence>
<organism evidence="2 3">
    <name type="scientific">Flavobacterium frigidarium</name>
    <dbReference type="NCBI Taxonomy" id="99286"/>
    <lineage>
        <taxon>Bacteria</taxon>
        <taxon>Pseudomonadati</taxon>
        <taxon>Bacteroidota</taxon>
        <taxon>Flavobacteriia</taxon>
        <taxon>Flavobacteriales</taxon>
        <taxon>Flavobacteriaceae</taxon>
        <taxon>Flavobacterium</taxon>
    </lineage>
</organism>
<dbReference type="CDD" id="cd04301">
    <property type="entry name" value="NAT_SF"/>
    <property type="match status" value="1"/>
</dbReference>
<dbReference type="Proteomes" id="UP001568894">
    <property type="component" value="Unassembled WGS sequence"/>
</dbReference>
<proteinExistence type="predicted"/>
<dbReference type="EMBL" id="JASMRN010000002">
    <property type="protein sequence ID" value="MEZ7514261.1"/>
    <property type="molecule type" value="Genomic_DNA"/>
</dbReference>
<name>A0ABV4KBZ8_9FLAO</name>
<accession>A0ABV4KBZ8</accession>
<protein>
    <submittedName>
        <fullName evidence="2">GNAT family N-acetyltransferase</fullName>
    </submittedName>
</protein>
<dbReference type="InterPro" id="IPR016181">
    <property type="entry name" value="Acyl_CoA_acyltransferase"/>
</dbReference>
<dbReference type="PANTHER" id="PTHR43072">
    <property type="entry name" value="N-ACETYLTRANSFERASE"/>
    <property type="match status" value="1"/>
</dbReference>
<feature type="domain" description="N-acetyltransferase" evidence="1">
    <location>
        <begin position="4"/>
        <end position="154"/>
    </location>
</feature>
<comment type="caution">
    <text evidence="2">The sequence shown here is derived from an EMBL/GenBank/DDBJ whole genome shotgun (WGS) entry which is preliminary data.</text>
</comment>
<gene>
    <name evidence="2" type="ORF">QO192_03085</name>
</gene>
<evidence type="ECO:0000313" key="2">
    <source>
        <dbReference type="EMBL" id="MEZ7514261.1"/>
    </source>
</evidence>
<dbReference type="InterPro" id="IPR000182">
    <property type="entry name" value="GNAT_dom"/>
</dbReference>
<sequence>MPEIFMRKAVKTDLNTLLTFEQGIIEAERPFESTLKSEKISYYDIEKMIQSLDTFVVVAIIDNNIVGSGYARIEKAKSYLKHSKYGYLGFMYTLPEFRGKGVNGAIIKHLITWCKNENVNEIRLDVYSENTIAIKAYAKAGFKKHLVNMRYDAD</sequence>
<dbReference type="Pfam" id="PF00583">
    <property type="entry name" value="Acetyltransf_1"/>
    <property type="match status" value="1"/>
</dbReference>
<keyword evidence="3" id="KW-1185">Reference proteome</keyword>
<dbReference type="Gene3D" id="3.40.630.30">
    <property type="match status" value="1"/>
</dbReference>
<dbReference type="RefSeq" id="WP_371567903.1">
    <property type="nucleotide sequence ID" value="NZ_JASMRN010000002.1"/>
</dbReference>